<dbReference type="PROSITE" id="PS50075">
    <property type="entry name" value="CARRIER"/>
    <property type="match status" value="1"/>
</dbReference>
<keyword evidence="3 8" id="KW-0444">Lipid biosynthesis</keyword>
<dbReference type="PANTHER" id="PTHR20863:SF76">
    <property type="entry name" value="CARRIER DOMAIN-CONTAINING PROTEIN"/>
    <property type="match status" value="1"/>
</dbReference>
<feature type="chain" id="PRO_5012272279" description="Acyl carrier protein" evidence="9">
    <location>
        <begin position="16"/>
        <end position="102"/>
    </location>
</feature>
<protein>
    <recommendedName>
        <fullName evidence="8">Acyl carrier protein</fullName>
    </recommendedName>
</protein>
<dbReference type="NCBIfam" id="NF002151">
    <property type="entry name" value="PRK00982.1-5"/>
    <property type="match status" value="1"/>
</dbReference>
<dbReference type="KEGG" id="fcy:FRACYDRAFT_263929"/>
<evidence type="ECO:0000256" key="3">
    <source>
        <dbReference type="ARBA" id="ARBA00022516"/>
    </source>
</evidence>
<dbReference type="InterPro" id="IPR009081">
    <property type="entry name" value="PP-bd_ACP"/>
</dbReference>
<evidence type="ECO:0000313" key="11">
    <source>
        <dbReference type="EMBL" id="OEU10028.1"/>
    </source>
</evidence>
<dbReference type="EMBL" id="KV784373">
    <property type="protein sequence ID" value="OEU10028.1"/>
    <property type="molecule type" value="Genomic_DNA"/>
</dbReference>
<name>A0A1E7EVI8_9STRA</name>
<comment type="function">
    <text evidence="8">Carrier of the growing fatty acid chain in fatty acid biosynthesis.</text>
</comment>
<evidence type="ECO:0000256" key="8">
    <source>
        <dbReference type="RuleBase" id="RU000722"/>
    </source>
</evidence>
<dbReference type="GO" id="GO:0000036">
    <property type="term" value="F:acyl carrier activity"/>
    <property type="evidence" value="ECO:0007669"/>
    <property type="project" value="TreeGrafter"/>
</dbReference>
<dbReference type="GO" id="GO:0016020">
    <property type="term" value="C:membrane"/>
    <property type="evidence" value="ECO:0007669"/>
    <property type="project" value="GOC"/>
</dbReference>
<evidence type="ECO:0000256" key="5">
    <source>
        <dbReference type="ARBA" id="ARBA00022832"/>
    </source>
</evidence>
<evidence type="ECO:0000259" key="10">
    <source>
        <dbReference type="PROSITE" id="PS50075"/>
    </source>
</evidence>
<keyword evidence="7 8" id="KW-0275">Fatty acid biosynthesis</keyword>
<dbReference type="InterPro" id="IPR006162">
    <property type="entry name" value="Ppantetheine_attach_site"/>
</dbReference>
<dbReference type="OrthoDB" id="448946at2759"/>
<dbReference type="Pfam" id="PF00550">
    <property type="entry name" value="PP-binding"/>
    <property type="match status" value="1"/>
</dbReference>
<evidence type="ECO:0000256" key="7">
    <source>
        <dbReference type="ARBA" id="ARBA00023160"/>
    </source>
</evidence>
<dbReference type="AlphaFoldDB" id="A0A1E7EVI8"/>
<proteinExistence type="inferred from homology"/>
<organism evidence="11 12">
    <name type="scientific">Fragilariopsis cylindrus CCMP1102</name>
    <dbReference type="NCBI Taxonomy" id="635003"/>
    <lineage>
        <taxon>Eukaryota</taxon>
        <taxon>Sar</taxon>
        <taxon>Stramenopiles</taxon>
        <taxon>Ochrophyta</taxon>
        <taxon>Bacillariophyta</taxon>
        <taxon>Bacillariophyceae</taxon>
        <taxon>Bacillariophycidae</taxon>
        <taxon>Bacillariales</taxon>
        <taxon>Bacillariaceae</taxon>
        <taxon>Fragilariopsis</taxon>
    </lineage>
</organism>
<dbReference type="SUPFAM" id="SSF47336">
    <property type="entry name" value="ACP-like"/>
    <property type="match status" value="1"/>
</dbReference>
<evidence type="ECO:0000256" key="2">
    <source>
        <dbReference type="ARBA" id="ARBA00022450"/>
    </source>
</evidence>
<sequence>MRSLITIALVAGASAFAPVSFVSRSNTSLQNDKVVALIIEQLGVEADKVVPEATFIDDLGADSLDTVELIMAIEEEFDCEIPEDEAASISTVGEVIAFVDKL</sequence>
<dbReference type="NCBIfam" id="NF002150">
    <property type="entry name" value="PRK00982.1-4"/>
    <property type="match status" value="1"/>
</dbReference>
<dbReference type="NCBIfam" id="NF002148">
    <property type="entry name" value="PRK00982.1-2"/>
    <property type="match status" value="1"/>
</dbReference>
<evidence type="ECO:0000256" key="1">
    <source>
        <dbReference type="ARBA" id="ARBA00010930"/>
    </source>
</evidence>
<evidence type="ECO:0000256" key="4">
    <source>
        <dbReference type="ARBA" id="ARBA00022553"/>
    </source>
</evidence>
<dbReference type="InterPro" id="IPR036736">
    <property type="entry name" value="ACP-like_sf"/>
</dbReference>
<reference evidence="11 12" key="1">
    <citation type="submission" date="2016-09" db="EMBL/GenBank/DDBJ databases">
        <title>Extensive genetic diversity and differential bi-allelic expression allows diatom success in the polar Southern Ocean.</title>
        <authorList>
            <consortium name="DOE Joint Genome Institute"/>
            <person name="Mock T."/>
            <person name="Otillar R.P."/>
            <person name="Strauss J."/>
            <person name="Dupont C."/>
            <person name="Frickenhaus S."/>
            <person name="Maumus F."/>
            <person name="Mcmullan M."/>
            <person name="Sanges R."/>
            <person name="Schmutz J."/>
            <person name="Toseland A."/>
            <person name="Valas R."/>
            <person name="Veluchamy A."/>
            <person name="Ward B.J."/>
            <person name="Allen A."/>
            <person name="Barry K."/>
            <person name="Falciatore A."/>
            <person name="Ferrante M."/>
            <person name="Fortunato A.E."/>
            <person name="Gloeckner G."/>
            <person name="Gruber A."/>
            <person name="Hipkin R."/>
            <person name="Janech M."/>
            <person name="Kroth P."/>
            <person name="Leese F."/>
            <person name="Lindquist E."/>
            <person name="Lyon B.R."/>
            <person name="Martin J."/>
            <person name="Mayer C."/>
            <person name="Parker M."/>
            <person name="Quesneville H."/>
            <person name="Raymond J."/>
            <person name="Uhlig C."/>
            <person name="Valentin K.U."/>
            <person name="Worden A.Z."/>
            <person name="Armbrust E.V."/>
            <person name="Bowler C."/>
            <person name="Green B."/>
            <person name="Moulton V."/>
            <person name="Van Oosterhout C."/>
            <person name="Grigoriev I."/>
        </authorList>
    </citation>
    <scope>NUCLEOTIDE SEQUENCE [LARGE SCALE GENOMIC DNA]</scope>
    <source>
        <strain evidence="11 12">CCMP1102</strain>
    </source>
</reference>
<dbReference type="GO" id="GO:0009245">
    <property type="term" value="P:lipid A biosynthetic process"/>
    <property type="evidence" value="ECO:0007669"/>
    <property type="project" value="TreeGrafter"/>
</dbReference>
<evidence type="ECO:0000313" key="12">
    <source>
        <dbReference type="Proteomes" id="UP000095751"/>
    </source>
</evidence>
<dbReference type="InterPro" id="IPR003231">
    <property type="entry name" value="ACP"/>
</dbReference>
<keyword evidence="6" id="KW-0443">Lipid metabolism</keyword>
<keyword evidence="5" id="KW-0276">Fatty acid metabolism</keyword>
<dbReference type="GO" id="GO:0005829">
    <property type="term" value="C:cytosol"/>
    <property type="evidence" value="ECO:0007669"/>
    <property type="project" value="TreeGrafter"/>
</dbReference>
<gene>
    <name evidence="11" type="primary">ACP1</name>
    <name evidence="11" type="ORF">FRACYDRAFT_263929</name>
</gene>
<dbReference type="PANTHER" id="PTHR20863">
    <property type="entry name" value="ACYL CARRIER PROTEIN"/>
    <property type="match status" value="1"/>
</dbReference>
<keyword evidence="2 8" id="KW-0596">Phosphopantetheine</keyword>
<comment type="similarity">
    <text evidence="1">Belongs to the acyl carrier protein (ACP) family.</text>
</comment>
<dbReference type="Proteomes" id="UP000095751">
    <property type="component" value="Unassembled WGS sequence"/>
</dbReference>
<evidence type="ECO:0000256" key="6">
    <source>
        <dbReference type="ARBA" id="ARBA00023098"/>
    </source>
</evidence>
<keyword evidence="9" id="KW-0732">Signal</keyword>
<dbReference type="NCBIfam" id="TIGR00517">
    <property type="entry name" value="acyl_carrier"/>
    <property type="match status" value="1"/>
</dbReference>
<feature type="signal peptide" evidence="9">
    <location>
        <begin position="1"/>
        <end position="15"/>
    </location>
</feature>
<dbReference type="FunCoup" id="A0A1E7EVI8">
    <property type="interactions" value="79"/>
</dbReference>
<dbReference type="Gene3D" id="1.10.1200.10">
    <property type="entry name" value="ACP-like"/>
    <property type="match status" value="1"/>
</dbReference>
<evidence type="ECO:0000256" key="9">
    <source>
        <dbReference type="SAM" id="SignalP"/>
    </source>
</evidence>
<dbReference type="InParanoid" id="A0A1E7EVI8"/>
<keyword evidence="12" id="KW-1185">Reference proteome</keyword>
<dbReference type="PROSITE" id="PS00012">
    <property type="entry name" value="PHOSPHOPANTETHEINE"/>
    <property type="match status" value="1"/>
</dbReference>
<dbReference type="GO" id="GO:0000035">
    <property type="term" value="F:acyl binding"/>
    <property type="evidence" value="ECO:0007669"/>
    <property type="project" value="TreeGrafter"/>
</dbReference>
<dbReference type="HAMAP" id="MF_01217">
    <property type="entry name" value="Acyl_carrier"/>
    <property type="match status" value="1"/>
</dbReference>
<feature type="domain" description="Carrier" evidence="10">
    <location>
        <begin position="28"/>
        <end position="102"/>
    </location>
</feature>
<keyword evidence="4" id="KW-0597">Phosphoprotein</keyword>
<accession>A0A1E7EVI8</accession>